<comment type="caution">
    <text evidence="1">The sequence shown here is derived from an EMBL/GenBank/DDBJ whole genome shotgun (WGS) entry which is preliminary data.</text>
</comment>
<proteinExistence type="predicted"/>
<dbReference type="Proteomes" id="UP001165083">
    <property type="component" value="Unassembled WGS sequence"/>
</dbReference>
<protein>
    <submittedName>
        <fullName evidence="1">Unnamed protein product</fullName>
    </submittedName>
</protein>
<dbReference type="AlphaFoldDB" id="A0A9W6YL96"/>
<dbReference type="OrthoDB" id="10259545at2759"/>
<organism evidence="1 2">
    <name type="scientific">Phytophthora lilii</name>
    <dbReference type="NCBI Taxonomy" id="2077276"/>
    <lineage>
        <taxon>Eukaryota</taxon>
        <taxon>Sar</taxon>
        <taxon>Stramenopiles</taxon>
        <taxon>Oomycota</taxon>
        <taxon>Peronosporomycetes</taxon>
        <taxon>Peronosporales</taxon>
        <taxon>Peronosporaceae</taxon>
        <taxon>Phytophthora</taxon>
    </lineage>
</organism>
<sequence length="71" mass="7887">MNVLGAVKMARLLGPGHTIVTILADSVLRYGSKLFNEEWLEESNLLPQEAATNRDVASLNFVRELEFPTTV</sequence>
<evidence type="ECO:0000313" key="1">
    <source>
        <dbReference type="EMBL" id="GMF65927.1"/>
    </source>
</evidence>
<dbReference type="InterPro" id="IPR036052">
    <property type="entry name" value="TrpB-like_PALP_sf"/>
</dbReference>
<dbReference type="Gene3D" id="3.40.50.1100">
    <property type="match status" value="1"/>
</dbReference>
<accession>A0A9W6YL96</accession>
<name>A0A9W6YL96_9STRA</name>
<evidence type="ECO:0000313" key="2">
    <source>
        <dbReference type="Proteomes" id="UP001165083"/>
    </source>
</evidence>
<reference evidence="1" key="1">
    <citation type="submission" date="2023-04" db="EMBL/GenBank/DDBJ databases">
        <title>Phytophthora lilii NBRC 32176.</title>
        <authorList>
            <person name="Ichikawa N."/>
            <person name="Sato H."/>
            <person name="Tonouchi N."/>
        </authorList>
    </citation>
    <scope>NUCLEOTIDE SEQUENCE</scope>
    <source>
        <strain evidence="1">NBRC 32176</strain>
    </source>
</reference>
<keyword evidence="2" id="KW-1185">Reference proteome</keyword>
<dbReference type="EMBL" id="BSXW01012517">
    <property type="protein sequence ID" value="GMF65927.1"/>
    <property type="molecule type" value="Genomic_DNA"/>
</dbReference>
<gene>
    <name evidence="1" type="ORF">Plil01_001850800</name>
</gene>